<dbReference type="AlphaFoldDB" id="A0A0D3J0B7"/>
<dbReference type="PaxDb" id="2903-EOD16952"/>
<reference evidence="2" key="1">
    <citation type="journal article" date="2013" name="Nature">
        <title>Pan genome of the phytoplankton Emiliania underpins its global distribution.</title>
        <authorList>
            <person name="Read B.A."/>
            <person name="Kegel J."/>
            <person name="Klute M.J."/>
            <person name="Kuo A."/>
            <person name="Lefebvre S.C."/>
            <person name="Maumus F."/>
            <person name="Mayer C."/>
            <person name="Miller J."/>
            <person name="Monier A."/>
            <person name="Salamov A."/>
            <person name="Young J."/>
            <person name="Aguilar M."/>
            <person name="Claverie J.M."/>
            <person name="Frickenhaus S."/>
            <person name="Gonzalez K."/>
            <person name="Herman E.K."/>
            <person name="Lin Y.C."/>
            <person name="Napier J."/>
            <person name="Ogata H."/>
            <person name="Sarno A.F."/>
            <person name="Shmutz J."/>
            <person name="Schroeder D."/>
            <person name="de Vargas C."/>
            <person name="Verret F."/>
            <person name="von Dassow P."/>
            <person name="Valentin K."/>
            <person name="Van de Peer Y."/>
            <person name="Wheeler G."/>
            <person name="Dacks J.B."/>
            <person name="Delwiche C.F."/>
            <person name="Dyhrman S.T."/>
            <person name="Glockner G."/>
            <person name="John U."/>
            <person name="Richards T."/>
            <person name="Worden A.Z."/>
            <person name="Zhang X."/>
            <person name="Grigoriev I.V."/>
            <person name="Allen A.E."/>
            <person name="Bidle K."/>
            <person name="Borodovsky M."/>
            <person name="Bowler C."/>
            <person name="Brownlee C."/>
            <person name="Cock J.M."/>
            <person name="Elias M."/>
            <person name="Gladyshev V.N."/>
            <person name="Groth M."/>
            <person name="Guda C."/>
            <person name="Hadaegh A."/>
            <person name="Iglesias-Rodriguez M.D."/>
            <person name="Jenkins J."/>
            <person name="Jones B.M."/>
            <person name="Lawson T."/>
            <person name="Leese F."/>
            <person name="Lindquist E."/>
            <person name="Lobanov A."/>
            <person name="Lomsadze A."/>
            <person name="Malik S.B."/>
            <person name="Marsh M.E."/>
            <person name="Mackinder L."/>
            <person name="Mock T."/>
            <person name="Mueller-Roeber B."/>
            <person name="Pagarete A."/>
            <person name="Parker M."/>
            <person name="Probert I."/>
            <person name="Quesneville H."/>
            <person name="Raines C."/>
            <person name="Rensing S.A."/>
            <person name="Riano-Pachon D.M."/>
            <person name="Richier S."/>
            <person name="Rokitta S."/>
            <person name="Shiraiwa Y."/>
            <person name="Soanes D.M."/>
            <person name="van der Giezen M."/>
            <person name="Wahlund T.M."/>
            <person name="Williams B."/>
            <person name="Wilson W."/>
            <person name="Wolfe G."/>
            <person name="Wurch L.L."/>
        </authorList>
    </citation>
    <scope>NUCLEOTIDE SEQUENCE</scope>
</reference>
<dbReference type="KEGG" id="ehx:EMIHUDRAFT_256068"/>
<sequence>MPTLRTALLALIGAAAVTLYLAHVITATRCQETTGLAVLRGQKLPRLAGGAGAAAIPATAAVTAPLAPEILGNLRLNEPARRLFGSLRPATTPVIHFTFGSGAMLDFLRNWLHYVRRAGLEPAVAGAADAQMLAACSKEGIAALGIVEGLDVWTYERSAAAKTVVQEGAAEWKYYRHHKSSFLELGLVKAAFLPLPS</sequence>
<reference evidence="1" key="2">
    <citation type="submission" date="2024-10" db="UniProtKB">
        <authorList>
            <consortium name="EnsemblProtists"/>
        </authorList>
    </citation>
    <scope>IDENTIFICATION</scope>
</reference>
<dbReference type="RefSeq" id="XP_005769381.1">
    <property type="nucleotide sequence ID" value="XM_005769324.1"/>
</dbReference>
<dbReference type="GeneID" id="17263102"/>
<dbReference type="HOGENOM" id="CLU_1386447_0_0_1"/>
<dbReference type="Proteomes" id="UP000013827">
    <property type="component" value="Unassembled WGS sequence"/>
</dbReference>
<organism evidence="1 2">
    <name type="scientific">Emiliania huxleyi (strain CCMP1516)</name>
    <dbReference type="NCBI Taxonomy" id="280463"/>
    <lineage>
        <taxon>Eukaryota</taxon>
        <taxon>Haptista</taxon>
        <taxon>Haptophyta</taxon>
        <taxon>Prymnesiophyceae</taxon>
        <taxon>Isochrysidales</taxon>
        <taxon>Noelaerhabdaceae</taxon>
        <taxon>Emiliania</taxon>
    </lineage>
</organism>
<dbReference type="EnsemblProtists" id="EOD16952">
    <property type="protein sequence ID" value="EOD16952"/>
    <property type="gene ID" value="EMIHUDRAFT_256068"/>
</dbReference>
<evidence type="ECO:0000313" key="2">
    <source>
        <dbReference type="Proteomes" id="UP000013827"/>
    </source>
</evidence>
<accession>A0A0D3J0B7</accession>
<evidence type="ECO:0000313" key="1">
    <source>
        <dbReference type="EnsemblProtists" id="EOD16952"/>
    </source>
</evidence>
<proteinExistence type="predicted"/>
<keyword evidence="2" id="KW-1185">Reference proteome</keyword>
<name>A0A0D3J0B7_EMIH1</name>
<protein>
    <submittedName>
        <fullName evidence="1">Uncharacterized protein</fullName>
    </submittedName>
</protein>